<name>A0ABS3YB26_9BACT</name>
<organism evidence="3 4">
    <name type="scientific">Chitinophaga chungangae</name>
    <dbReference type="NCBI Taxonomy" id="2821488"/>
    <lineage>
        <taxon>Bacteria</taxon>
        <taxon>Pseudomonadati</taxon>
        <taxon>Bacteroidota</taxon>
        <taxon>Chitinophagia</taxon>
        <taxon>Chitinophagales</taxon>
        <taxon>Chitinophagaceae</taxon>
        <taxon>Chitinophaga</taxon>
    </lineage>
</organism>
<dbReference type="CDD" id="cd11301">
    <property type="entry name" value="Fut1_Fut2_like"/>
    <property type="match status" value="1"/>
</dbReference>
<sequence>MIVVQLKGGLGNQMFQYAAGRCLSVLHKVPLALDKGSYEPRQAGMYGLGGLSVSAVEASPEMIPQPGFAAKVWNRLAPAPMRRIFKESSLEFDPDFFNVKPPVYLKGYWQSWKYSEPVKDIIRQDFRFSVSFSEAIMAKAAELRNSESVAVHFRRGDYTNAETASFHGACEPAYYEAAVKRFPGATFYIFTNDPEWVKNNLPAAISYEIPSGSLTRTQYEDLFLMSQCRHQVIANSSFSWWAAWLNEYEQKQVIAPLKWYARENLNVQNLVPPGWQRI</sequence>
<accession>A0ABS3YB26</accession>
<gene>
    <name evidence="3" type="ORF">J7I43_06635</name>
</gene>
<proteinExistence type="predicted"/>
<evidence type="ECO:0000313" key="4">
    <source>
        <dbReference type="Proteomes" id="UP000679126"/>
    </source>
</evidence>
<dbReference type="PANTHER" id="PTHR11927:SF9">
    <property type="entry name" value="L-FUCOSYLTRANSFERASE"/>
    <property type="match status" value="1"/>
</dbReference>
<comment type="caution">
    <text evidence="3">The sequence shown here is derived from an EMBL/GenBank/DDBJ whole genome shotgun (WGS) entry which is preliminary data.</text>
</comment>
<dbReference type="Gene3D" id="3.40.50.11350">
    <property type="match status" value="1"/>
</dbReference>
<dbReference type="EMBL" id="JAGHKP010000001">
    <property type="protein sequence ID" value="MBO9151878.1"/>
    <property type="molecule type" value="Genomic_DNA"/>
</dbReference>
<evidence type="ECO:0000313" key="3">
    <source>
        <dbReference type="EMBL" id="MBO9151878.1"/>
    </source>
</evidence>
<evidence type="ECO:0000256" key="2">
    <source>
        <dbReference type="ARBA" id="ARBA00022679"/>
    </source>
</evidence>
<protein>
    <submittedName>
        <fullName evidence="3">Alpha-1,2-fucosyltransferase</fullName>
    </submittedName>
</protein>
<dbReference type="Pfam" id="PF01531">
    <property type="entry name" value="Glyco_transf_11"/>
    <property type="match status" value="1"/>
</dbReference>
<keyword evidence="2" id="KW-0808">Transferase</keyword>
<evidence type="ECO:0000256" key="1">
    <source>
        <dbReference type="ARBA" id="ARBA00022676"/>
    </source>
</evidence>
<dbReference type="RefSeq" id="WP_209144496.1">
    <property type="nucleotide sequence ID" value="NZ_JAGHKP010000001.1"/>
</dbReference>
<keyword evidence="4" id="KW-1185">Reference proteome</keyword>
<keyword evidence="1" id="KW-0328">Glycosyltransferase</keyword>
<reference evidence="4" key="1">
    <citation type="submission" date="2021-03" db="EMBL/GenBank/DDBJ databases">
        <title>Assistant Professor.</title>
        <authorList>
            <person name="Huq M.A."/>
        </authorList>
    </citation>
    <scope>NUCLEOTIDE SEQUENCE [LARGE SCALE GENOMIC DNA]</scope>
    <source>
        <strain evidence="4">MAH-28</strain>
    </source>
</reference>
<dbReference type="InterPro" id="IPR002516">
    <property type="entry name" value="Glyco_trans_11"/>
</dbReference>
<dbReference type="PANTHER" id="PTHR11927">
    <property type="entry name" value="GALACTOSIDE 2-L-FUCOSYLTRANSFERASE"/>
    <property type="match status" value="1"/>
</dbReference>
<dbReference type="Proteomes" id="UP000679126">
    <property type="component" value="Unassembled WGS sequence"/>
</dbReference>